<dbReference type="SMART" id="SM00966">
    <property type="entry name" value="SpoVT_AbrB"/>
    <property type="match status" value="1"/>
</dbReference>
<evidence type="ECO:0000313" key="3">
    <source>
        <dbReference type="EMBL" id="SFJ09740.1"/>
    </source>
</evidence>
<dbReference type="SUPFAM" id="SSF89447">
    <property type="entry name" value="AbrB/MazE/MraZ-like"/>
    <property type="match status" value="1"/>
</dbReference>
<gene>
    <name evidence="3" type="ORF">SAMN05443661_1149</name>
</gene>
<evidence type="ECO:0000256" key="1">
    <source>
        <dbReference type="SAM" id="MobiDB-lite"/>
    </source>
</evidence>
<feature type="region of interest" description="Disordered" evidence="1">
    <location>
        <begin position="1"/>
        <end position="32"/>
    </location>
</feature>
<dbReference type="Proteomes" id="UP000182829">
    <property type="component" value="Unassembled WGS sequence"/>
</dbReference>
<dbReference type="NCBIfam" id="TIGR01439">
    <property type="entry name" value="lp_hng_hel_AbrB"/>
    <property type="match status" value="1"/>
</dbReference>
<dbReference type="PROSITE" id="PS51740">
    <property type="entry name" value="SPOVT_ABRB"/>
    <property type="match status" value="1"/>
</dbReference>
<name>A0A1I3NLB4_9EURY</name>
<feature type="region of interest" description="Disordered" evidence="1">
    <location>
        <begin position="62"/>
        <end position="103"/>
    </location>
</feature>
<sequence>MSSNTKSNGEERIVSVTEKGQATIPKRLREKHGIPAPGRVKFVENDEGEIVVRPVGSMREFRGLERDGDEERPATAILREERERDKQRADELVERFSGKREEE</sequence>
<evidence type="ECO:0000259" key="2">
    <source>
        <dbReference type="PROSITE" id="PS51740"/>
    </source>
</evidence>
<dbReference type="AlphaFoldDB" id="A0A1I3NLB4"/>
<dbReference type="InterPro" id="IPR007159">
    <property type="entry name" value="SpoVT-AbrB_dom"/>
</dbReference>
<dbReference type="OMA" id="KHGQATI"/>
<reference evidence="3 4" key="1">
    <citation type="submission" date="2016-10" db="EMBL/GenBank/DDBJ databases">
        <authorList>
            <person name="de Groot N.N."/>
        </authorList>
    </citation>
    <scope>NUCLEOTIDE SEQUENCE [LARGE SCALE GENOMIC DNA]</scope>
    <source>
        <strain evidence="3 4">SP2</strain>
    </source>
</reference>
<accession>A0A1I3NLB4</accession>
<dbReference type="RefSeq" id="WP_005578580.1">
    <property type="nucleotide sequence ID" value="NZ_FORO01000014.1"/>
</dbReference>
<feature type="domain" description="SpoVT-AbrB" evidence="2">
    <location>
        <begin position="11"/>
        <end position="57"/>
    </location>
</feature>
<dbReference type="InterPro" id="IPR037914">
    <property type="entry name" value="SpoVT-AbrB_sf"/>
</dbReference>
<dbReference type="GO" id="GO:0003677">
    <property type="term" value="F:DNA binding"/>
    <property type="evidence" value="ECO:0007669"/>
    <property type="project" value="InterPro"/>
</dbReference>
<protein>
    <submittedName>
        <fullName evidence="3">Looped-hinge helix DNA binding domain-containing protein, AbrB family</fullName>
    </submittedName>
</protein>
<organism evidence="3 4">
    <name type="scientific">Natronobacterium gregoryi</name>
    <dbReference type="NCBI Taxonomy" id="44930"/>
    <lineage>
        <taxon>Archaea</taxon>
        <taxon>Methanobacteriati</taxon>
        <taxon>Methanobacteriota</taxon>
        <taxon>Stenosarchaea group</taxon>
        <taxon>Halobacteria</taxon>
        <taxon>Halobacteriales</taxon>
        <taxon>Natrialbaceae</taxon>
        <taxon>Natronobacterium</taxon>
    </lineage>
</organism>
<dbReference type="GeneID" id="14208789"/>
<dbReference type="Gene3D" id="2.10.260.10">
    <property type="match status" value="1"/>
</dbReference>
<dbReference type="OrthoDB" id="30861at2157"/>
<evidence type="ECO:0000313" key="4">
    <source>
        <dbReference type="Proteomes" id="UP000182829"/>
    </source>
</evidence>
<proteinExistence type="predicted"/>
<dbReference type="EMBL" id="FORO01000014">
    <property type="protein sequence ID" value="SFJ09740.1"/>
    <property type="molecule type" value="Genomic_DNA"/>
</dbReference>
<dbReference type="Pfam" id="PF04014">
    <property type="entry name" value="MazE_antitoxin"/>
    <property type="match status" value="1"/>
</dbReference>